<evidence type="ECO:0000313" key="3">
    <source>
        <dbReference type="EMBL" id="SPZ92134.1"/>
    </source>
</evidence>
<evidence type="ECO:0000259" key="1">
    <source>
        <dbReference type="Pfam" id="PF08401"/>
    </source>
</evidence>
<dbReference type="AlphaFoldDB" id="A0A2X2JEI4"/>
<dbReference type="InterPro" id="IPR013610">
    <property type="entry name" value="ArdC_N"/>
</dbReference>
<keyword evidence="3" id="KW-0548">Nucleotidyltransferase</keyword>
<evidence type="ECO:0000259" key="2">
    <source>
        <dbReference type="Pfam" id="PF18818"/>
    </source>
</evidence>
<reference evidence="3 4" key="1">
    <citation type="submission" date="2018-06" db="EMBL/GenBank/DDBJ databases">
        <authorList>
            <consortium name="Pathogen Informatics"/>
            <person name="Doyle S."/>
        </authorList>
    </citation>
    <scope>NUCLEOTIDE SEQUENCE [LARGE SCALE GENOMIC DNA]</scope>
    <source>
        <strain evidence="3 4">NCTC11343</strain>
    </source>
</reference>
<organism evidence="3 4">
    <name type="scientific">Sphingobacterium multivorum</name>
    <dbReference type="NCBI Taxonomy" id="28454"/>
    <lineage>
        <taxon>Bacteria</taxon>
        <taxon>Pseudomonadati</taxon>
        <taxon>Bacteroidota</taxon>
        <taxon>Sphingobacteriia</taxon>
        <taxon>Sphingobacteriales</taxon>
        <taxon>Sphingobacteriaceae</taxon>
        <taxon>Sphingobacterium</taxon>
    </lineage>
</organism>
<dbReference type="EC" id="2.7.7.-" evidence="3"/>
<evidence type="ECO:0000313" key="4">
    <source>
        <dbReference type="Proteomes" id="UP000251241"/>
    </source>
</evidence>
<keyword evidence="3" id="KW-0808">Transferase</keyword>
<gene>
    <name evidence="3" type="primary">traC_2</name>
    <name evidence="3" type="ORF">NCTC11343_04188</name>
</gene>
<protein>
    <submittedName>
        <fullName evidence="3">DNA primase TraC</fullName>
        <ecNumber evidence="3">2.7.7.-</ecNumber>
    </submittedName>
</protein>
<dbReference type="GO" id="GO:0016779">
    <property type="term" value="F:nucleotidyltransferase activity"/>
    <property type="evidence" value="ECO:0007669"/>
    <property type="project" value="UniProtKB-KW"/>
</dbReference>
<feature type="domain" description="N-terminal" evidence="1">
    <location>
        <begin position="7"/>
        <end position="118"/>
    </location>
</feature>
<feature type="domain" description="Polyvalent protein metallopeptidase" evidence="2">
    <location>
        <begin position="160"/>
        <end position="284"/>
    </location>
</feature>
<accession>A0A2X2JEI4</accession>
<sequence length="395" mass="45173">MNNKVKSLHEQVAAALIEKLEKGTAPWQKPWNSASTDFNLPYNAITGNRYKGINIFSLLNSGREDPRWLTFKQADSKGWQINKGEKGTLVQFVKTHDLIPKLDENGKKVLDENGKNIKVRMPLERAIVTAAWVFNAEQVSGIPKLELKPQLKSDWDPIVRAEDLVLLSGAVVNHRKGDEAYYSLRSDSITMPLKEQFTTPDRYYATLLHELGHWTGHQDRLNRSLFNRFGSEGYAREELRAEIASMLIGDEFKIGHDPGQHAAYVKGWIEMLKNNPYEIHAAATDAERIFSYLLDFERKRELNQQTTNKSQQKNESKLFIGDIIPYKDSIYKVTSQLKRGRFQMEVEDTGKKFVLSKNDRLYQSLLDVKNGNDIKAPAISNSNEEVQKASYGLKR</sequence>
<name>A0A2X2JEI4_SPHMU</name>
<dbReference type="GeneID" id="97182054"/>
<proteinExistence type="predicted"/>
<dbReference type="Pfam" id="PF08401">
    <property type="entry name" value="ArdcN"/>
    <property type="match status" value="1"/>
</dbReference>
<dbReference type="RefSeq" id="WP_239468739.1">
    <property type="nucleotide sequence ID" value="NZ_CP069793.1"/>
</dbReference>
<dbReference type="Pfam" id="PF18818">
    <property type="entry name" value="MPTase-PolyVal"/>
    <property type="match status" value="1"/>
</dbReference>
<dbReference type="Proteomes" id="UP000251241">
    <property type="component" value="Unassembled WGS sequence"/>
</dbReference>
<dbReference type="GO" id="GO:0003697">
    <property type="term" value="F:single-stranded DNA binding"/>
    <property type="evidence" value="ECO:0007669"/>
    <property type="project" value="InterPro"/>
</dbReference>
<dbReference type="EMBL" id="UAUU01000011">
    <property type="protein sequence ID" value="SPZ92134.1"/>
    <property type="molecule type" value="Genomic_DNA"/>
</dbReference>
<dbReference type="InterPro" id="IPR041459">
    <property type="entry name" value="MPTase-PolyVal"/>
</dbReference>